<sequence>MWGFLEIFAVARAFSLNVELYAFDVGSQKVRLYHQQNEGKHCVALLFSGQAEGGHFDLLLPMTRFGEGWRGRRRG</sequence>
<evidence type="ECO:0000259" key="1">
    <source>
        <dbReference type="PROSITE" id="PS50802"/>
    </source>
</evidence>
<evidence type="ECO:0000313" key="2">
    <source>
        <dbReference type="EMBL" id="CDF40247.1"/>
    </source>
</evidence>
<dbReference type="Proteomes" id="UP000012073">
    <property type="component" value="Unassembled WGS sequence"/>
</dbReference>
<protein>
    <recommendedName>
        <fullName evidence="1">OTU domain-containing protein</fullName>
    </recommendedName>
</protein>
<gene>
    <name evidence="2" type="ORF">CHC_T00007084001</name>
</gene>
<organism evidence="2 3">
    <name type="scientific">Chondrus crispus</name>
    <name type="common">Carrageen Irish moss</name>
    <name type="synonym">Polymorpha crispa</name>
    <dbReference type="NCBI Taxonomy" id="2769"/>
    <lineage>
        <taxon>Eukaryota</taxon>
        <taxon>Rhodophyta</taxon>
        <taxon>Florideophyceae</taxon>
        <taxon>Rhodymeniophycidae</taxon>
        <taxon>Gigartinales</taxon>
        <taxon>Gigartinaceae</taxon>
        <taxon>Chondrus</taxon>
    </lineage>
</organism>
<dbReference type="Gramene" id="CDF40247">
    <property type="protein sequence ID" value="CDF40247"/>
    <property type="gene ID" value="CHC_T00007084001"/>
</dbReference>
<proteinExistence type="predicted"/>
<dbReference type="AlphaFoldDB" id="R7QP18"/>
<dbReference type="PROSITE" id="PS50802">
    <property type="entry name" value="OTU"/>
    <property type="match status" value="1"/>
</dbReference>
<dbReference type="RefSeq" id="XP_005710541.1">
    <property type="nucleotide sequence ID" value="XM_005710484.1"/>
</dbReference>
<reference evidence="3" key="1">
    <citation type="journal article" date="2013" name="Proc. Natl. Acad. Sci. U.S.A.">
        <title>Genome structure and metabolic features in the red seaweed Chondrus crispus shed light on evolution of the Archaeplastida.</title>
        <authorList>
            <person name="Collen J."/>
            <person name="Porcel B."/>
            <person name="Carre W."/>
            <person name="Ball S.G."/>
            <person name="Chaparro C."/>
            <person name="Tonon T."/>
            <person name="Barbeyron T."/>
            <person name="Michel G."/>
            <person name="Noel B."/>
            <person name="Valentin K."/>
            <person name="Elias M."/>
            <person name="Artiguenave F."/>
            <person name="Arun A."/>
            <person name="Aury J.M."/>
            <person name="Barbosa-Neto J.F."/>
            <person name="Bothwell J.H."/>
            <person name="Bouget F.Y."/>
            <person name="Brillet L."/>
            <person name="Cabello-Hurtado F."/>
            <person name="Capella-Gutierrez S."/>
            <person name="Charrier B."/>
            <person name="Cladiere L."/>
            <person name="Cock J.M."/>
            <person name="Coelho S.M."/>
            <person name="Colleoni C."/>
            <person name="Czjzek M."/>
            <person name="Da Silva C."/>
            <person name="Delage L."/>
            <person name="Denoeud F."/>
            <person name="Deschamps P."/>
            <person name="Dittami S.M."/>
            <person name="Gabaldon T."/>
            <person name="Gachon C.M."/>
            <person name="Groisillier A."/>
            <person name="Herve C."/>
            <person name="Jabbari K."/>
            <person name="Katinka M."/>
            <person name="Kloareg B."/>
            <person name="Kowalczyk N."/>
            <person name="Labadie K."/>
            <person name="Leblanc C."/>
            <person name="Lopez P.J."/>
            <person name="McLachlan D.H."/>
            <person name="Meslet-Cladiere L."/>
            <person name="Moustafa A."/>
            <person name="Nehr Z."/>
            <person name="Nyvall Collen P."/>
            <person name="Panaud O."/>
            <person name="Partensky F."/>
            <person name="Poulain J."/>
            <person name="Rensing S.A."/>
            <person name="Rousvoal S."/>
            <person name="Samson G."/>
            <person name="Symeonidi A."/>
            <person name="Weissenbach J."/>
            <person name="Zambounis A."/>
            <person name="Wincker P."/>
            <person name="Boyen C."/>
        </authorList>
    </citation>
    <scope>NUCLEOTIDE SEQUENCE [LARGE SCALE GENOMIC DNA]</scope>
    <source>
        <strain evidence="3">cv. Stackhouse</strain>
    </source>
</reference>
<accession>R7QP18</accession>
<dbReference type="EMBL" id="HG002147">
    <property type="protein sequence ID" value="CDF40247.1"/>
    <property type="molecule type" value="Genomic_DNA"/>
</dbReference>
<evidence type="ECO:0000313" key="3">
    <source>
        <dbReference type="Proteomes" id="UP000012073"/>
    </source>
</evidence>
<keyword evidence="3" id="KW-1185">Reference proteome</keyword>
<dbReference type="KEGG" id="ccp:CHC_T00007084001"/>
<dbReference type="OrthoDB" id="5000at2759"/>
<dbReference type="GeneID" id="17318257"/>
<name>R7QP18_CHOCR</name>
<feature type="domain" description="OTU" evidence="1">
    <location>
        <begin position="1"/>
        <end position="62"/>
    </location>
</feature>
<dbReference type="InterPro" id="IPR003323">
    <property type="entry name" value="OTU_dom"/>
</dbReference>